<dbReference type="Proteomes" id="UP000615446">
    <property type="component" value="Unassembled WGS sequence"/>
</dbReference>
<gene>
    <name evidence="1" type="ORF">RCL2_002876200</name>
</gene>
<sequence length="178" mass="20614">MKRLGIGAAKLYESLTSRKVKLILCHNATFLNELKGLLRRVFLWIYTEKGLIFKKFYQKNDQDGLEKSQFTFEIPFSSDIKGKVEPNADIHKRSTSIQSIFNAGNEEVETIAISGHNSSAGVCNYFKVTKEKKRIIFNSVIQRLTDNNDDEKQENNEIFSIFIIIYLRIRIFIDLNIL</sequence>
<name>A0A8H3R3U3_9GLOM</name>
<accession>A0A8H3R3U3</accession>
<reference evidence="1" key="1">
    <citation type="submission" date="2019-10" db="EMBL/GenBank/DDBJ databases">
        <title>Conservation and host-specific expression of non-tandemly repeated heterogenous ribosome RNA gene in arbuscular mycorrhizal fungi.</title>
        <authorList>
            <person name="Maeda T."/>
            <person name="Kobayashi Y."/>
            <person name="Nakagawa T."/>
            <person name="Ezawa T."/>
            <person name="Yamaguchi K."/>
            <person name="Bino T."/>
            <person name="Nishimoto Y."/>
            <person name="Shigenobu S."/>
            <person name="Kawaguchi M."/>
        </authorList>
    </citation>
    <scope>NUCLEOTIDE SEQUENCE</scope>
    <source>
        <strain evidence="1">HR1</strain>
    </source>
</reference>
<evidence type="ECO:0000313" key="1">
    <source>
        <dbReference type="EMBL" id="GET02379.1"/>
    </source>
</evidence>
<evidence type="ECO:0000313" key="2">
    <source>
        <dbReference type="Proteomes" id="UP000615446"/>
    </source>
</evidence>
<comment type="caution">
    <text evidence="1">The sequence shown here is derived from an EMBL/GenBank/DDBJ whole genome shotgun (WGS) entry which is preliminary data.</text>
</comment>
<proteinExistence type="predicted"/>
<dbReference type="EMBL" id="BLAL01000307">
    <property type="protein sequence ID" value="GET02379.1"/>
    <property type="molecule type" value="Genomic_DNA"/>
</dbReference>
<dbReference type="AlphaFoldDB" id="A0A8H3R3U3"/>
<protein>
    <submittedName>
        <fullName evidence="1">Uncharacterized protein</fullName>
    </submittedName>
</protein>
<organism evidence="1 2">
    <name type="scientific">Rhizophagus clarus</name>
    <dbReference type="NCBI Taxonomy" id="94130"/>
    <lineage>
        <taxon>Eukaryota</taxon>
        <taxon>Fungi</taxon>
        <taxon>Fungi incertae sedis</taxon>
        <taxon>Mucoromycota</taxon>
        <taxon>Glomeromycotina</taxon>
        <taxon>Glomeromycetes</taxon>
        <taxon>Glomerales</taxon>
        <taxon>Glomeraceae</taxon>
        <taxon>Rhizophagus</taxon>
    </lineage>
</organism>